<proteinExistence type="predicted"/>
<dbReference type="EMBL" id="SWAD01000062">
    <property type="protein sequence ID" value="TMQ76125.1"/>
    <property type="molecule type" value="Genomic_DNA"/>
</dbReference>
<name>A0A5S4ELI5_9PROT</name>
<evidence type="ECO:0000313" key="2">
    <source>
        <dbReference type="Proteomes" id="UP000306324"/>
    </source>
</evidence>
<protein>
    <submittedName>
        <fullName evidence="1">Uncharacterized protein</fullName>
    </submittedName>
</protein>
<reference evidence="1 2" key="1">
    <citation type="submission" date="2019-04" db="EMBL/GenBank/DDBJ databases">
        <title>A novel phosphate-accumulating bacterium identified in bioreactor for phosphate removal from wastewater.</title>
        <authorList>
            <person name="Kotlyarov R.Y."/>
            <person name="Beletsky A.V."/>
            <person name="Kallistova A.Y."/>
            <person name="Dorofeev A.G."/>
            <person name="Nikolaev Y.Y."/>
            <person name="Pimenov N.V."/>
            <person name="Ravin N.V."/>
            <person name="Mardanov A.V."/>
        </authorList>
    </citation>
    <scope>NUCLEOTIDE SEQUENCE [LARGE SCALE GENOMIC DNA]</scope>
    <source>
        <strain evidence="1 2">Bin19</strain>
    </source>
</reference>
<organism evidence="1 2">
    <name type="scientific">Candidatus Accumulibacter phosphatis</name>
    <dbReference type="NCBI Taxonomy" id="327160"/>
    <lineage>
        <taxon>Bacteria</taxon>
        <taxon>Pseudomonadati</taxon>
        <taxon>Pseudomonadota</taxon>
        <taxon>Betaproteobacteria</taxon>
        <taxon>Candidatus Accumulibacter</taxon>
    </lineage>
</organism>
<accession>A0A5S4ELI5</accession>
<gene>
    <name evidence="1" type="ORF">ACCUM_0064</name>
</gene>
<comment type="caution">
    <text evidence="1">The sequence shown here is derived from an EMBL/GenBank/DDBJ whole genome shotgun (WGS) entry which is preliminary data.</text>
</comment>
<dbReference type="Proteomes" id="UP000306324">
    <property type="component" value="Unassembled WGS sequence"/>
</dbReference>
<sequence>MIEQGRLPAQKVGGRWVIERAALTTDEPVGWAEARSPTIQGDRLGCWASCLSPTYSATWTTWCCSPRTGRTCSKHALRWPTGCTTSALRLNPKRLAVEPTRIAAVFLGYRISQAGIAPSRNLRRRVRLAAARGEESLIRTLRSYRGLLVFP</sequence>
<keyword evidence="2" id="KW-1185">Reference proteome</keyword>
<dbReference type="AlphaFoldDB" id="A0A5S4ELI5"/>
<evidence type="ECO:0000313" key="1">
    <source>
        <dbReference type="EMBL" id="TMQ76125.1"/>
    </source>
</evidence>